<dbReference type="GO" id="GO:0006154">
    <property type="term" value="P:adenosine catabolic process"/>
    <property type="evidence" value="ECO:0007669"/>
    <property type="project" value="TreeGrafter"/>
</dbReference>
<dbReference type="Proteomes" id="UP000789739">
    <property type="component" value="Unassembled WGS sequence"/>
</dbReference>
<protein>
    <submittedName>
        <fullName evidence="10">3362_t:CDS:1</fullName>
    </submittedName>
</protein>
<keyword evidence="11" id="KW-1185">Reference proteome</keyword>
<evidence type="ECO:0000256" key="1">
    <source>
        <dbReference type="ARBA" id="ARBA00001947"/>
    </source>
</evidence>
<organism evidence="10 11">
    <name type="scientific">Paraglomus brasilianum</name>
    <dbReference type="NCBI Taxonomy" id="144538"/>
    <lineage>
        <taxon>Eukaryota</taxon>
        <taxon>Fungi</taxon>
        <taxon>Fungi incertae sedis</taxon>
        <taxon>Mucoromycota</taxon>
        <taxon>Glomeromycotina</taxon>
        <taxon>Glomeromycetes</taxon>
        <taxon>Paraglomerales</taxon>
        <taxon>Paraglomeraceae</taxon>
        <taxon>Paraglomus</taxon>
    </lineage>
</organism>
<feature type="domain" description="Adenosine deaminase" evidence="9">
    <location>
        <begin position="24"/>
        <end position="337"/>
    </location>
</feature>
<dbReference type="PANTHER" id="PTHR11409:SF42">
    <property type="entry name" value="ADENOSINE DEAMINASE-LIKE PROTEIN"/>
    <property type="match status" value="1"/>
</dbReference>
<accession>A0A9N9GR15</accession>
<dbReference type="OrthoDB" id="272271at2759"/>
<comment type="cofactor">
    <cofactor evidence="1">
        <name>Zn(2+)</name>
        <dbReference type="ChEBI" id="CHEBI:29105"/>
    </cofactor>
</comment>
<evidence type="ECO:0000256" key="2">
    <source>
        <dbReference type="ARBA" id="ARBA00006676"/>
    </source>
</evidence>
<dbReference type="Gene3D" id="3.20.20.140">
    <property type="entry name" value="Metal-dependent hydrolases"/>
    <property type="match status" value="1"/>
</dbReference>
<comment type="caution">
    <text evidence="10">The sequence shown here is derived from an EMBL/GenBank/DDBJ whole genome shotgun (WGS) entry which is preliminary data.</text>
</comment>
<keyword evidence="7" id="KW-0546">Nucleotide metabolism</keyword>
<keyword evidence="4" id="KW-0479">Metal-binding</keyword>
<dbReference type="SUPFAM" id="SSF51556">
    <property type="entry name" value="Metallo-dependent hydrolases"/>
    <property type="match status" value="1"/>
</dbReference>
<name>A0A9N9GR15_9GLOM</name>
<evidence type="ECO:0000313" key="10">
    <source>
        <dbReference type="EMBL" id="CAG8628415.1"/>
    </source>
</evidence>
<evidence type="ECO:0000313" key="11">
    <source>
        <dbReference type="Proteomes" id="UP000789739"/>
    </source>
</evidence>
<proteinExistence type="inferred from homology"/>
<dbReference type="GO" id="GO:0004000">
    <property type="term" value="F:adenosine deaminase activity"/>
    <property type="evidence" value="ECO:0007669"/>
    <property type="project" value="TreeGrafter"/>
</dbReference>
<dbReference type="InterPro" id="IPR006330">
    <property type="entry name" value="Ado/ade_deaminase"/>
</dbReference>
<keyword evidence="6" id="KW-0862">Zinc</keyword>
<dbReference type="AlphaFoldDB" id="A0A9N9GR15"/>
<dbReference type="EMBL" id="CAJVPI010001843">
    <property type="protein sequence ID" value="CAG8628415.1"/>
    <property type="molecule type" value="Genomic_DNA"/>
</dbReference>
<dbReference type="GO" id="GO:0009117">
    <property type="term" value="P:nucleotide metabolic process"/>
    <property type="evidence" value="ECO:0007669"/>
    <property type="project" value="UniProtKB-KW"/>
</dbReference>
<evidence type="ECO:0000256" key="5">
    <source>
        <dbReference type="ARBA" id="ARBA00022801"/>
    </source>
</evidence>
<evidence type="ECO:0000256" key="3">
    <source>
        <dbReference type="ARBA" id="ARBA00011245"/>
    </source>
</evidence>
<dbReference type="PANTHER" id="PTHR11409">
    <property type="entry name" value="ADENOSINE DEAMINASE"/>
    <property type="match status" value="1"/>
</dbReference>
<keyword evidence="5" id="KW-0378">Hydrolase</keyword>
<comment type="catalytic activity">
    <reaction evidence="8">
        <text>N(6)-methyl-AMP + H2O + H(+) = IMP + methylamine</text>
        <dbReference type="Rhea" id="RHEA:16001"/>
        <dbReference type="ChEBI" id="CHEBI:15377"/>
        <dbReference type="ChEBI" id="CHEBI:15378"/>
        <dbReference type="ChEBI" id="CHEBI:58053"/>
        <dbReference type="ChEBI" id="CHEBI:59338"/>
        <dbReference type="ChEBI" id="CHEBI:144842"/>
    </reaction>
    <physiologicalReaction direction="left-to-right" evidence="8">
        <dbReference type="Rhea" id="RHEA:16002"/>
    </physiologicalReaction>
</comment>
<dbReference type="Pfam" id="PF00962">
    <property type="entry name" value="A_deaminase"/>
    <property type="match status" value="1"/>
</dbReference>
<sequence>MLAPFVIKHYGSLQQLTDYCRALPKVELHAHINGSISRETCQKLINKKKLTNSEFADFVIPDYELEDIFGFFPIFSKFIYKLTTDTESISFVTKEIINDFMLDGVKYLELRTIPRACLESAMTRESYVQAVLSCLELFTQDEIIVKLILGVDRRNSLEEAMETVDLAIKYQQMGIVGVDLCGNPSAGNIEELLPAFVKAKENGLGVTIHLGEIPSSVSEHSSLITIPPDRIGHGTYLDPLGKEFLIKNNIPIEMCMTSNVLCKTVKKFEDHHIKEFLDLKHPCVLGTDDKGIFLSDLSMEYGIAASTFSLTQRQLYELSYQSIDYIFSNNSTKESLKAQWNAWWKQAEYANLN</sequence>
<comment type="subunit">
    <text evidence="3">Monomer.</text>
</comment>
<dbReference type="GO" id="GO:0046103">
    <property type="term" value="P:inosine biosynthetic process"/>
    <property type="evidence" value="ECO:0007669"/>
    <property type="project" value="TreeGrafter"/>
</dbReference>
<evidence type="ECO:0000256" key="7">
    <source>
        <dbReference type="ARBA" id="ARBA00023080"/>
    </source>
</evidence>
<dbReference type="InterPro" id="IPR001365">
    <property type="entry name" value="A_deaminase_dom"/>
</dbReference>
<evidence type="ECO:0000256" key="4">
    <source>
        <dbReference type="ARBA" id="ARBA00022723"/>
    </source>
</evidence>
<dbReference type="InterPro" id="IPR032466">
    <property type="entry name" value="Metal_Hydrolase"/>
</dbReference>
<dbReference type="CDD" id="cd00443">
    <property type="entry name" value="ADA_AMPD"/>
    <property type="match status" value="1"/>
</dbReference>
<dbReference type="FunFam" id="3.20.20.140:FF:000033">
    <property type="entry name" value="Adenosine deaminase-like protein"/>
    <property type="match status" value="1"/>
</dbReference>
<evidence type="ECO:0000256" key="8">
    <source>
        <dbReference type="ARBA" id="ARBA00048787"/>
    </source>
</evidence>
<evidence type="ECO:0000256" key="6">
    <source>
        <dbReference type="ARBA" id="ARBA00022833"/>
    </source>
</evidence>
<dbReference type="GO" id="GO:0046872">
    <property type="term" value="F:metal ion binding"/>
    <property type="evidence" value="ECO:0007669"/>
    <property type="project" value="UniProtKB-KW"/>
</dbReference>
<evidence type="ECO:0000259" key="9">
    <source>
        <dbReference type="Pfam" id="PF00962"/>
    </source>
</evidence>
<reference evidence="10" key="1">
    <citation type="submission" date="2021-06" db="EMBL/GenBank/DDBJ databases">
        <authorList>
            <person name="Kallberg Y."/>
            <person name="Tangrot J."/>
            <person name="Rosling A."/>
        </authorList>
    </citation>
    <scope>NUCLEOTIDE SEQUENCE</scope>
    <source>
        <strain evidence="10">BR232B</strain>
    </source>
</reference>
<comment type="similarity">
    <text evidence="2">Belongs to the metallo-dependent hydrolases superfamily. Adenosine and AMP deaminases family.</text>
</comment>
<gene>
    <name evidence="10" type="ORF">PBRASI_LOCUS9113</name>
</gene>